<evidence type="ECO:0000313" key="3">
    <source>
        <dbReference type="EMBL" id="TGY61771.1"/>
    </source>
</evidence>
<comment type="catalytic activity">
    <reaction evidence="2">
        <text>N-terminal N-formyl-L-methionyl-[peptide] + H2O = N-terminal L-methionyl-[peptide] + formate</text>
        <dbReference type="Rhea" id="RHEA:24420"/>
        <dbReference type="Rhea" id="RHEA-COMP:10639"/>
        <dbReference type="Rhea" id="RHEA-COMP:10640"/>
        <dbReference type="ChEBI" id="CHEBI:15377"/>
        <dbReference type="ChEBI" id="CHEBI:15740"/>
        <dbReference type="ChEBI" id="CHEBI:49298"/>
        <dbReference type="ChEBI" id="CHEBI:64731"/>
        <dbReference type="EC" id="3.5.1.88"/>
    </reaction>
</comment>
<dbReference type="InterPro" id="IPR023635">
    <property type="entry name" value="Peptide_deformylase"/>
</dbReference>
<comment type="function">
    <text evidence="2">Removes the formyl group from the N-terminal Met of newly synthesized proteins. Requires at least a dipeptide for an efficient rate of reaction. N-terminal L-methionine is a prerequisite for activity but the enzyme has broad specificity at other positions.</text>
</comment>
<protein>
    <recommendedName>
        <fullName evidence="2">Peptide deformylase</fullName>
        <shortName evidence="2">PDF</shortName>
        <ecNumber evidence="2">3.5.1.88</ecNumber>
    </recommendedName>
    <alternativeName>
        <fullName evidence="2">Polypeptide deformylase</fullName>
    </alternativeName>
</protein>
<gene>
    <name evidence="2 3" type="primary">def</name>
    <name evidence="3" type="ORF">E5334_07130</name>
</gene>
<proteinExistence type="inferred from homology"/>
<feature type="binding site" evidence="2">
    <location>
        <position position="100"/>
    </location>
    <ligand>
        <name>Fe cation</name>
        <dbReference type="ChEBI" id="CHEBI:24875"/>
    </ligand>
</feature>
<dbReference type="AlphaFoldDB" id="A0A4S2F3M6"/>
<dbReference type="Pfam" id="PF01327">
    <property type="entry name" value="Pep_deformylase"/>
    <property type="match status" value="1"/>
</dbReference>
<dbReference type="EC" id="3.5.1.88" evidence="2"/>
<dbReference type="PANTHER" id="PTHR10458">
    <property type="entry name" value="PEPTIDE DEFORMYLASE"/>
    <property type="match status" value="1"/>
</dbReference>
<dbReference type="SUPFAM" id="SSF56420">
    <property type="entry name" value="Peptide deformylase"/>
    <property type="match status" value="1"/>
</dbReference>
<dbReference type="Proteomes" id="UP000310263">
    <property type="component" value="Unassembled WGS sequence"/>
</dbReference>
<dbReference type="EMBL" id="SRYE01000004">
    <property type="protein sequence ID" value="TGY61771.1"/>
    <property type="molecule type" value="Genomic_DNA"/>
</dbReference>
<comment type="cofactor">
    <cofactor evidence="2">
        <name>Fe(2+)</name>
        <dbReference type="ChEBI" id="CHEBI:29033"/>
    </cofactor>
    <text evidence="2">Binds 1 Fe(2+) ion.</text>
</comment>
<dbReference type="Gene3D" id="3.90.45.10">
    <property type="entry name" value="Peptide deformylase"/>
    <property type="match status" value="1"/>
</dbReference>
<dbReference type="PANTHER" id="PTHR10458:SF22">
    <property type="entry name" value="PEPTIDE DEFORMYLASE"/>
    <property type="match status" value="1"/>
</dbReference>
<keyword evidence="2" id="KW-0648">Protein biosynthesis</keyword>
<dbReference type="NCBIfam" id="TIGR00079">
    <property type="entry name" value="pept_deformyl"/>
    <property type="match status" value="1"/>
</dbReference>
<accession>A0A4S2F3M6</accession>
<dbReference type="HAMAP" id="MF_00163">
    <property type="entry name" value="Pep_deformylase"/>
    <property type="match status" value="1"/>
</dbReference>
<feature type="active site" evidence="2">
    <location>
        <position position="144"/>
    </location>
</feature>
<organism evidence="3 4">
    <name type="scientific">Muricaecibacterium torontonense</name>
    <dbReference type="NCBI Taxonomy" id="3032871"/>
    <lineage>
        <taxon>Bacteria</taxon>
        <taxon>Bacillati</taxon>
        <taxon>Actinomycetota</taxon>
        <taxon>Coriobacteriia</taxon>
        <taxon>Coriobacteriales</taxon>
        <taxon>Atopobiaceae</taxon>
        <taxon>Muricaecibacterium</taxon>
    </lineage>
</organism>
<dbReference type="OrthoDB" id="9804313at2"/>
<keyword evidence="2" id="KW-0408">Iron</keyword>
<evidence type="ECO:0000313" key="4">
    <source>
        <dbReference type="Proteomes" id="UP000310263"/>
    </source>
</evidence>
<dbReference type="NCBIfam" id="NF001159">
    <property type="entry name" value="PRK00150.1-3"/>
    <property type="match status" value="1"/>
</dbReference>
<sequence length="183" mass="19712">MAAKDSMLDEIVLMGDPVLKGETEPIETIDDEVKELANHMLDVMYAAEGCGLAAPQIGKSVSMVVIDCDWGDGTAKNPYVLINPQIIEADGEPMMGSEGCLSFPGISVDVERPSHVVVHAQNLDGDTMRYEAEGSLMARCLQHEIDHLHGVTMLDHLGPMARMKAKGQVEAAIKEGVRPGETD</sequence>
<reference evidence="3 4" key="1">
    <citation type="submission" date="2019-04" db="EMBL/GenBank/DDBJ databases">
        <title>Microbes associate with the intestines of laboratory mice.</title>
        <authorList>
            <person name="Navarre W."/>
            <person name="Wong E."/>
            <person name="Huang K."/>
            <person name="Tropini C."/>
            <person name="Ng K."/>
            <person name="Yu B."/>
        </authorList>
    </citation>
    <scope>NUCLEOTIDE SEQUENCE [LARGE SCALE GENOMIC DNA]</scope>
    <source>
        <strain evidence="3 4">NM07_P-09</strain>
    </source>
</reference>
<comment type="caution">
    <text evidence="3">The sequence shown here is derived from an EMBL/GenBank/DDBJ whole genome shotgun (WGS) entry which is preliminary data.</text>
</comment>
<keyword evidence="2" id="KW-0479">Metal-binding</keyword>
<dbReference type="GO" id="GO:0046872">
    <property type="term" value="F:metal ion binding"/>
    <property type="evidence" value="ECO:0007669"/>
    <property type="project" value="UniProtKB-KW"/>
</dbReference>
<keyword evidence="2 3" id="KW-0378">Hydrolase</keyword>
<evidence type="ECO:0000256" key="1">
    <source>
        <dbReference type="ARBA" id="ARBA00010759"/>
    </source>
</evidence>
<dbReference type="GO" id="GO:0042586">
    <property type="term" value="F:peptide deformylase activity"/>
    <property type="evidence" value="ECO:0007669"/>
    <property type="project" value="UniProtKB-UniRule"/>
</dbReference>
<keyword evidence="4" id="KW-1185">Reference proteome</keyword>
<dbReference type="InterPro" id="IPR036821">
    <property type="entry name" value="Peptide_deformylase_sf"/>
</dbReference>
<feature type="binding site" evidence="2">
    <location>
        <position position="143"/>
    </location>
    <ligand>
        <name>Fe cation</name>
        <dbReference type="ChEBI" id="CHEBI:24875"/>
    </ligand>
</feature>
<comment type="similarity">
    <text evidence="1 2">Belongs to the polypeptide deformylase family.</text>
</comment>
<dbReference type="GO" id="GO:0006412">
    <property type="term" value="P:translation"/>
    <property type="evidence" value="ECO:0007669"/>
    <property type="project" value="UniProtKB-UniRule"/>
</dbReference>
<name>A0A4S2F3M6_9ACTN</name>
<evidence type="ECO:0000256" key="2">
    <source>
        <dbReference type="HAMAP-Rule" id="MF_00163"/>
    </source>
</evidence>
<dbReference type="CDD" id="cd00487">
    <property type="entry name" value="Pep_deformylase"/>
    <property type="match status" value="1"/>
</dbReference>
<dbReference type="RefSeq" id="WP_136012903.1">
    <property type="nucleotide sequence ID" value="NZ_SRYE01000004.1"/>
</dbReference>
<dbReference type="PRINTS" id="PR01576">
    <property type="entry name" value="PDEFORMYLASE"/>
</dbReference>
<dbReference type="PIRSF" id="PIRSF004749">
    <property type="entry name" value="Pep_def"/>
    <property type="match status" value="1"/>
</dbReference>
<feature type="binding site" evidence="2">
    <location>
        <position position="147"/>
    </location>
    <ligand>
        <name>Fe cation</name>
        <dbReference type="ChEBI" id="CHEBI:24875"/>
    </ligand>
</feature>